<dbReference type="EMBL" id="PZKE01000018">
    <property type="protein sequence ID" value="PTE13122.1"/>
    <property type="molecule type" value="Genomic_DNA"/>
</dbReference>
<reference evidence="2 3" key="1">
    <citation type="submission" date="2018-03" db="EMBL/GenBank/DDBJ databases">
        <title>Rhodobacter blasticus.</title>
        <authorList>
            <person name="Meyer T.E."/>
            <person name="Miller S."/>
            <person name="Lodha T."/>
            <person name="Gandham S."/>
            <person name="Chintalapati S."/>
            <person name="Chintalapati V.R."/>
        </authorList>
    </citation>
    <scope>NUCLEOTIDE SEQUENCE [LARGE SCALE GENOMIC DNA]</scope>
    <source>
        <strain evidence="2 3">DSM 2131</strain>
    </source>
</reference>
<name>A0A2T4J5F5_FUSBL</name>
<sequence>MLMRPALALALLASPALAKSPRDMMFPSDASCYLRQYTPLHLAGHPDQRVTLVALGPVSGEWGDPRYLVLRVALHVRGTSERYQGVAYCENESDHLYCQMEGDAGGFVLTPGRDGAVRMALGRGGIGFEGAQDFLELSGTTGDDRVFLLPAVPADACP</sequence>
<keyword evidence="1" id="KW-0732">Signal</keyword>
<dbReference type="RefSeq" id="WP_107674361.1">
    <property type="nucleotide sequence ID" value="NZ_PZKE01000018.1"/>
</dbReference>
<keyword evidence="3" id="KW-1185">Reference proteome</keyword>
<comment type="caution">
    <text evidence="2">The sequence shown here is derived from an EMBL/GenBank/DDBJ whole genome shotgun (WGS) entry which is preliminary data.</text>
</comment>
<evidence type="ECO:0000313" key="2">
    <source>
        <dbReference type="EMBL" id="PTE13122.1"/>
    </source>
</evidence>
<protein>
    <submittedName>
        <fullName evidence="2">Uncharacterized protein</fullName>
    </submittedName>
</protein>
<evidence type="ECO:0000256" key="1">
    <source>
        <dbReference type="SAM" id="SignalP"/>
    </source>
</evidence>
<dbReference type="Proteomes" id="UP000241362">
    <property type="component" value="Unassembled WGS sequence"/>
</dbReference>
<accession>A0A2T4J5F5</accession>
<feature type="chain" id="PRO_5015412554" evidence="1">
    <location>
        <begin position="19"/>
        <end position="158"/>
    </location>
</feature>
<organism evidence="2 3">
    <name type="scientific">Fuscovulum blasticum DSM 2131</name>
    <dbReference type="NCBI Taxonomy" id="1188250"/>
    <lineage>
        <taxon>Bacteria</taxon>
        <taxon>Pseudomonadati</taxon>
        <taxon>Pseudomonadota</taxon>
        <taxon>Alphaproteobacteria</taxon>
        <taxon>Rhodobacterales</taxon>
        <taxon>Paracoccaceae</taxon>
        <taxon>Pseudogemmobacter</taxon>
    </lineage>
</organism>
<dbReference type="AlphaFoldDB" id="A0A2T4J5F5"/>
<evidence type="ECO:0000313" key="3">
    <source>
        <dbReference type="Proteomes" id="UP000241362"/>
    </source>
</evidence>
<proteinExistence type="predicted"/>
<gene>
    <name evidence="2" type="ORF">C5F44_15000</name>
</gene>
<feature type="signal peptide" evidence="1">
    <location>
        <begin position="1"/>
        <end position="18"/>
    </location>
</feature>